<dbReference type="InterPro" id="IPR004474">
    <property type="entry name" value="LytR_CpsA_psr"/>
</dbReference>
<evidence type="ECO:0000256" key="1">
    <source>
        <dbReference type="ARBA" id="ARBA00006068"/>
    </source>
</evidence>
<dbReference type="Pfam" id="PF13399">
    <property type="entry name" value="LytR_C"/>
    <property type="match status" value="1"/>
</dbReference>
<evidence type="ECO:0000313" key="5">
    <source>
        <dbReference type="EMBL" id="CCH70626.1"/>
    </source>
</evidence>
<dbReference type="Proteomes" id="UP000013167">
    <property type="component" value="Unassembled WGS sequence"/>
</dbReference>
<dbReference type="Pfam" id="PF03816">
    <property type="entry name" value="LytR_cpsA_psr"/>
    <property type="match status" value="1"/>
</dbReference>
<feature type="compositionally biased region" description="Low complexity" evidence="2">
    <location>
        <begin position="450"/>
        <end position="478"/>
    </location>
</feature>
<proteinExistence type="inferred from homology"/>
<dbReference type="InterPro" id="IPR027381">
    <property type="entry name" value="LytR/CpsA/Psr_C"/>
</dbReference>
<protein>
    <submittedName>
        <fullName evidence="5">Cell envelope-related transcriptional attenuator</fullName>
    </submittedName>
</protein>
<gene>
    <name evidence="5" type="ORF">BN10_620007</name>
</gene>
<sequence>MAGIIAGVLVLALVVVTGVVVWKLNNNVHRVDVSMALGTDRPTQGAAAPNESKPLNILVLGSDTRKNLDDTSTFGPDTVEGGDHSDTNVLVHISADRKAVLAVSIPRDSMVPAPKDCKAETPKSQWVVRQWNYNYNKGGAGCTIRTLEGNTGVFVDHYAVVNFEGFQSMVDALGGIEVCTPVAIDDPASGLDLTPGRHVLDGSSALGYVRARKTLGDGSDINRIKRQQAFMSSVVQKAVSTEMLKRPDKLYSFLNAATKSLTTDPDLGLTEMATVAKSLQDVGAENIQFVTVPTTVYQPDPNRVQWTDDADLIWEAIRGDHAIGAAPTASPSPTGTESPAALTVTPDKIAVQVLNGSGVRGLATQAVEALQVQGFRQVTRGDAPAQTTGVLVEYSPMQEDAARTVAAAFPGAVMRQASSLGNTVVVTLGVGAPDVVEVSNRLGTQPLPTPSISSSPTSSSSPSTSGTTSPSPSPSISTRSADENICS</sequence>
<comment type="caution">
    <text evidence="5">The sequence shown here is derived from an EMBL/GenBank/DDBJ whole genome shotgun (WGS) entry which is preliminary data.</text>
</comment>
<dbReference type="AlphaFoldDB" id="N0E449"/>
<comment type="similarity">
    <text evidence="1">Belongs to the LytR/CpsA/Psr (LCP) family.</text>
</comment>
<organism evidence="5 6">
    <name type="scientific">Phycicoccus elongatus Lp2</name>
    <dbReference type="NCBI Taxonomy" id="1193181"/>
    <lineage>
        <taxon>Bacteria</taxon>
        <taxon>Bacillati</taxon>
        <taxon>Actinomycetota</taxon>
        <taxon>Actinomycetes</taxon>
        <taxon>Micrococcales</taxon>
        <taxon>Intrasporangiaceae</taxon>
        <taxon>Phycicoccus</taxon>
    </lineage>
</organism>
<dbReference type="Gene3D" id="3.30.70.2390">
    <property type="match status" value="1"/>
</dbReference>
<dbReference type="RefSeq" id="WP_010850469.1">
    <property type="nucleotide sequence ID" value="NZ_HF570956.1"/>
</dbReference>
<feature type="region of interest" description="Disordered" evidence="2">
    <location>
        <begin position="441"/>
        <end position="487"/>
    </location>
</feature>
<dbReference type="PANTHER" id="PTHR33392:SF6">
    <property type="entry name" value="POLYISOPRENYL-TEICHOIC ACID--PEPTIDOGLYCAN TEICHOIC ACID TRANSFERASE TAGU"/>
    <property type="match status" value="1"/>
</dbReference>
<feature type="domain" description="LytR/CpsA/Psr regulator C-terminal" evidence="4">
    <location>
        <begin position="349"/>
        <end position="429"/>
    </location>
</feature>
<evidence type="ECO:0000259" key="4">
    <source>
        <dbReference type="Pfam" id="PF13399"/>
    </source>
</evidence>
<feature type="domain" description="Cell envelope-related transcriptional attenuator" evidence="3">
    <location>
        <begin position="84"/>
        <end position="238"/>
    </location>
</feature>
<dbReference type="STRING" id="1193181.BN10_620007"/>
<dbReference type="NCBIfam" id="TIGR00350">
    <property type="entry name" value="lytR_cpsA_psr"/>
    <property type="match status" value="1"/>
</dbReference>
<accession>N0E449</accession>
<reference evidence="5 6" key="1">
    <citation type="journal article" date="2013" name="ISME J.">
        <title>A metabolic model for members of the genus Tetrasphaera involved in enhanced biological phosphorus removal.</title>
        <authorList>
            <person name="Kristiansen R."/>
            <person name="Nguyen H.T.T."/>
            <person name="Saunders A.M."/>
            <person name="Nielsen J.L."/>
            <person name="Wimmer R."/>
            <person name="Le V.Q."/>
            <person name="McIlroy S.J."/>
            <person name="Petrovski S."/>
            <person name="Seviour R.J."/>
            <person name="Calteau A."/>
            <person name="Nielsen K.L."/>
            <person name="Nielsen P.H."/>
        </authorList>
    </citation>
    <scope>NUCLEOTIDE SEQUENCE [LARGE SCALE GENOMIC DNA]</scope>
    <source>
        <strain evidence="5 6">Lp2</strain>
    </source>
</reference>
<evidence type="ECO:0000259" key="3">
    <source>
        <dbReference type="Pfam" id="PF03816"/>
    </source>
</evidence>
<dbReference type="eggNOG" id="COG1316">
    <property type="taxonomic scope" value="Bacteria"/>
</dbReference>
<dbReference type="Gene3D" id="3.40.630.190">
    <property type="entry name" value="LCP protein"/>
    <property type="match status" value="1"/>
</dbReference>
<keyword evidence="6" id="KW-1185">Reference proteome</keyword>
<evidence type="ECO:0000313" key="6">
    <source>
        <dbReference type="Proteomes" id="UP000013167"/>
    </source>
</evidence>
<evidence type="ECO:0000256" key="2">
    <source>
        <dbReference type="SAM" id="MobiDB-lite"/>
    </source>
</evidence>
<name>N0E449_9MICO</name>
<dbReference type="PANTHER" id="PTHR33392">
    <property type="entry name" value="POLYISOPRENYL-TEICHOIC ACID--PEPTIDOGLYCAN TEICHOIC ACID TRANSFERASE TAGU"/>
    <property type="match status" value="1"/>
</dbReference>
<dbReference type="HOGENOM" id="CLU_016455_0_0_11"/>
<dbReference type="InterPro" id="IPR050922">
    <property type="entry name" value="LytR/CpsA/Psr_CW_biosynth"/>
</dbReference>
<dbReference type="EMBL" id="CAIZ01000133">
    <property type="protein sequence ID" value="CCH70626.1"/>
    <property type="molecule type" value="Genomic_DNA"/>
</dbReference>